<sequence>MTQLSRAIPLAGNRSERGVPLPLYPHRLYEDAAALVLGTFMVGLGLVLYGEARIVTSGLAGLALLLGYASPLDPGTLFFALNLPFLAFGWRRMGWRVMLRTVIAIGVISLLTRFSPLWLGIAHLSPVYAAVMGGILMGMGALALVRHRTGLGGINLVAMDLQERRGWRAGYVQLAFDALVMLGACFVLEGRELVLSMLGALVLNMILAMNHKPGRYLGVS</sequence>
<dbReference type="PANTHER" id="PTHR33545">
    <property type="entry name" value="UPF0750 MEMBRANE PROTEIN YITT-RELATED"/>
    <property type="match status" value="1"/>
</dbReference>
<dbReference type="InterPro" id="IPR003740">
    <property type="entry name" value="YitT"/>
</dbReference>
<evidence type="ECO:0000256" key="2">
    <source>
        <dbReference type="ARBA" id="ARBA00022475"/>
    </source>
</evidence>
<keyword evidence="8" id="KW-1185">Reference proteome</keyword>
<dbReference type="AlphaFoldDB" id="A0A1M6A9G6"/>
<feature type="transmembrane region" description="Helical" evidence="6">
    <location>
        <begin position="62"/>
        <end position="85"/>
    </location>
</feature>
<organism evidence="7 8">
    <name type="scientific">Muricoccus roseus</name>
    <dbReference type="NCBI Taxonomy" id="198092"/>
    <lineage>
        <taxon>Bacteria</taxon>
        <taxon>Pseudomonadati</taxon>
        <taxon>Pseudomonadota</taxon>
        <taxon>Alphaproteobacteria</taxon>
        <taxon>Acetobacterales</taxon>
        <taxon>Roseomonadaceae</taxon>
        <taxon>Muricoccus</taxon>
    </lineage>
</organism>
<keyword evidence="5 6" id="KW-0472">Membrane</keyword>
<keyword evidence="4 6" id="KW-1133">Transmembrane helix</keyword>
<protein>
    <submittedName>
        <fullName evidence="7">Uncharacterized 5xTM membrane BCR, YitT family COG1284</fullName>
    </submittedName>
</protein>
<keyword evidence="3 6" id="KW-0812">Transmembrane</keyword>
<dbReference type="PANTHER" id="PTHR33545:SF5">
    <property type="entry name" value="UPF0750 MEMBRANE PROTEIN YITT"/>
    <property type="match status" value="1"/>
</dbReference>
<dbReference type="GO" id="GO:0005886">
    <property type="term" value="C:plasma membrane"/>
    <property type="evidence" value="ECO:0007669"/>
    <property type="project" value="UniProtKB-SubCell"/>
</dbReference>
<feature type="transmembrane region" description="Helical" evidence="6">
    <location>
        <begin position="127"/>
        <end position="145"/>
    </location>
</feature>
<evidence type="ECO:0000256" key="4">
    <source>
        <dbReference type="ARBA" id="ARBA00022989"/>
    </source>
</evidence>
<dbReference type="Proteomes" id="UP000184387">
    <property type="component" value="Unassembled WGS sequence"/>
</dbReference>
<evidence type="ECO:0000256" key="1">
    <source>
        <dbReference type="ARBA" id="ARBA00004651"/>
    </source>
</evidence>
<feature type="transmembrane region" description="Helical" evidence="6">
    <location>
        <begin position="193"/>
        <end position="210"/>
    </location>
</feature>
<dbReference type="RefSeq" id="WP_245818103.1">
    <property type="nucleotide sequence ID" value="NZ_FQZF01000002.1"/>
</dbReference>
<dbReference type="InterPro" id="IPR051461">
    <property type="entry name" value="UPF0750_membrane"/>
</dbReference>
<gene>
    <name evidence="7" type="ORF">SAMN02745194_00043</name>
</gene>
<proteinExistence type="predicted"/>
<reference evidence="7 8" key="1">
    <citation type="submission" date="2016-11" db="EMBL/GenBank/DDBJ databases">
        <authorList>
            <person name="Jaros S."/>
            <person name="Januszkiewicz K."/>
            <person name="Wedrychowicz H."/>
        </authorList>
    </citation>
    <scope>NUCLEOTIDE SEQUENCE [LARGE SCALE GENOMIC DNA]</scope>
    <source>
        <strain evidence="7 8">DSM 14916</strain>
    </source>
</reference>
<comment type="subcellular location">
    <subcellularLocation>
        <location evidence="1">Cell membrane</location>
        <topology evidence="1">Multi-pass membrane protein</topology>
    </subcellularLocation>
</comment>
<evidence type="ECO:0000256" key="6">
    <source>
        <dbReference type="SAM" id="Phobius"/>
    </source>
</evidence>
<dbReference type="EMBL" id="FQZF01000002">
    <property type="protein sequence ID" value="SHI33115.1"/>
    <property type="molecule type" value="Genomic_DNA"/>
</dbReference>
<dbReference type="STRING" id="198092.SAMN02745194_00043"/>
<evidence type="ECO:0000313" key="8">
    <source>
        <dbReference type="Proteomes" id="UP000184387"/>
    </source>
</evidence>
<name>A0A1M6A9G6_9PROT</name>
<feature type="transmembrane region" description="Helical" evidence="6">
    <location>
        <begin position="166"/>
        <end position="187"/>
    </location>
</feature>
<evidence type="ECO:0000256" key="3">
    <source>
        <dbReference type="ARBA" id="ARBA00022692"/>
    </source>
</evidence>
<accession>A0A1M6A9G6</accession>
<evidence type="ECO:0000256" key="5">
    <source>
        <dbReference type="ARBA" id="ARBA00023136"/>
    </source>
</evidence>
<evidence type="ECO:0000313" key="7">
    <source>
        <dbReference type="EMBL" id="SHI33115.1"/>
    </source>
</evidence>
<dbReference type="Pfam" id="PF02588">
    <property type="entry name" value="YitT_membrane"/>
    <property type="match status" value="1"/>
</dbReference>
<feature type="transmembrane region" description="Helical" evidence="6">
    <location>
        <begin position="97"/>
        <end position="121"/>
    </location>
</feature>
<feature type="transmembrane region" description="Helical" evidence="6">
    <location>
        <begin position="32"/>
        <end position="50"/>
    </location>
</feature>
<keyword evidence="2" id="KW-1003">Cell membrane</keyword>